<evidence type="ECO:0000259" key="2">
    <source>
        <dbReference type="SMART" id="SM00496"/>
    </source>
</evidence>
<dbReference type="EMBL" id="BART01022356">
    <property type="protein sequence ID" value="GAG95350.1"/>
    <property type="molecule type" value="Genomic_DNA"/>
</dbReference>
<protein>
    <recommendedName>
        <fullName evidence="5">HNH nuclease domain-containing protein</fullName>
    </recommendedName>
</protein>
<evidence type="ECO:0000313" key="4">
    <source>
        <dbReference type="EMBL" id="GAG95350.1"/>
    </source>
</evidence>
<sequence>KLGRFARKDGTPINKPPYWLGKHRSKDTRKKIRKKLKGRKGKPCSEEKRKKIGEKNKINTKKLWENPEYRKNMIEVHIGKNAGENAWNWKGVTPLNKLLRCGSKWKIWRELVFLRDNFTCQNPNCPYCHNKIGVLLHPHHIKPLALYPELVFDINNGITYCAEFHIKSGLHKSIQEELLHKNIQKDLNN</sequence>
<feature type="compositionally biased region" description="Basic and acidic residues" evidence="1">
    <location>
        <begin position="1"/>
        <end position="10"/>
    </location>
</feature>
<dbReference type="InterPro" id="IPR003611">
    <property type="entry name" value="NUMOD3"/>
</dbReference>
<dbReference type="AlphaFoldDB" id="X1BJY3"/>
<reference evidence="4" key="1">
    <citation type="journal article" date="2014" name="Front. Microbiol.">
        <title>High frequency of phylogenetically diverse reductive dehalogenase-homologous genes in deep subseafloor sedimentary metagenomes.</title>
        <authorList>
            <person name="Kawai M."/>
            <person name="Futagami T."/>
            <person name="Toyoda A."/>
            <person name="Takaki Y."/>
            <person name="Nishi S."/>
            <person name="Hori S."/>
            <person name="Arai W."/>
            <person name="Tsubouchi T."/>
            <person name="Morono Y."/>
            <person name="Uchiyama I."/>
            <person name="Ito T."/>
            <person name="Fujiyama A."/>
            <person name="Inagaki F."/>
            <person name="Takami H."/>
        </authorList>
    </citation>
    <scope>NUCLEOTIDE SEQUENCE</scope>
    <source>
        <strain evidence="4">Expedition CK06-06</strain>
    </source>
</reference>
<comment type="caution">
    <text evidence="4">The sequence shown here is derived from an EMBL/GenBank/DDBJ whole genome shotgun (WGS) entry which is preliminary data.</text>
</comment>
<proteinExistence type="predicted"/>
<feature type="region of interest" description="Disordered" evidence="1">
    <location>
        <begin position="1"/>
        <end position="48"/>
    </location>
</feature>
<feature type="non-terminal residue" evidence="4">
    <location>
        <position position="1"/>
    </location>
</feature>
<name>X1BJY3_9ZZZZ</name>
<dbReference type="SMART" id="SM00507">
    <property type="entry name" value="HNHc"/>
    <property type="match status" value="1"/>
</dbReference>
<feature type="domain" description="Nuclease associated modular" evidence="2">
    <location>
        <begin position="20"/>
        <end position="36"/>
    </location>
</feature>
<feature type="domain" description="HNH nuclease" evidence="3">
    <location>
        <begin position="107"/>
        <end position="166"/>
    </location>
</feature>
<dbReference type="InterPro" id="IPR003615">
    <property type="entry name" value="HNH_nuc"/>
</dbReference>
<evidence type="ECO:0000259" key="3">
    <source>
        <dbReference type="SMART" id="SM00507"/>
    </source>
</evidence>
<gene>
    <name evidence="4" type="ORF">S01H4_40937</name>
</gene>
<evidence type="ECO:0000256" key="1">
    <source>
        <dbReference type="SAM" id="MobiDB-lite"/>
    </source>
</evidence>
<accession>X1BJY3</accession>
<dbReference type="SMART" id="SM00496">
    <property type="entry name" value="IENR2"/>
    <property type="match status" value="2"/>
</dbReference>
<feature type="compositionally biased region" description="Basic residues" evidence="1">
    <location>
        <begin position="21"/>
        <end position="42"/>
    </location>
</feature>
<feature type="domain" description="Nuclease associated modular" evidence="2">
    <location>
        <begin position="40"/>
        <end position="56"/>
    </location>
</feature>
<dbReference type="GO" id="GO:0003677">
    <property type="term" value="F:DNA binding"/>
    <property type="evidence" value="ECO:0007669"/>
    <property type="project" value="InterPro"/>
</dbReference>
<evidence type="ECO:0008006" key="5">
    <source>
        <dbReference type="Google" id="ProtNLM"/>
    </source>
</evidence>
<organism evidence="4">
    <name type="scientific">marine sediment metagenome</name>
    <dbReference type="NCBI Taxonomy" id="412755"/>
    <lineage>
        <taxon>unclassified sequences</taxon>
        <taxon>metagenomes</taxon>
        <taxon>ecological metagenomes</taxon>
    </lineage>
</organism>